<organism evidence="1">
    <name type="scientific">Cacopsylla melanoneura</name>
    <dbReference type="NCBI Taxonomy" id="428564"/>
    <lineage>
        <taxon>Eukaryota</taxon>
        <taxon>Metazoa</taxon>
        <taxon>Ecdysozoa</taxon>
        <taxon>Arthropoda</taxon>
        <taxon>Hexapoda</taxon>
        <taxon>Insecta</taxon>
        <taxon>Pterygota</taxon>
        <taxon>Neoptera</taxon>
        <taxon>Paraneoptera</taxon>
        <taxon>Hemiptera</taxon>
        <taxon>Sternorrhyncha</taxon>
        <taxon>Psylloidea</taxon>
        <taxon>Psyllidae</taxon>
        <taxon>Psyllinae</taxon>
        <taxon>Cacopsylla</taxon>
    </lineage>
</organism>
<dbReference type="AlphaFoldDB" id="A0A8D8LD05"/>
<proteinExistence type="predicted"/>
<reference evidence="1" key="1">
    <citation type="submission" date="2021-05" db="EMBL/GenBank/DDBJ databases">
        <authorList>
            <person name="Alioto T."/>
            <person name="Alioto T."/>
            <person name="Gomez Garrido J."/>
        </authorList>
    </citation>
    <scope>NUCLEOTIDE SEQUENCE</scope>
</reference>
<sequence length="259" mass="30966">MDSKFNIILSSVFKLLLLFINKVTFINGLFELSPCRVEEEVLQFYQNDFPDQTLLRRSRRSTYNLISASHDKSYAEFDRYLNLTGSELMKEIENELDIAFDKNLNVSISEAILKEAKGDLNLLKNKTYFLNTYNQFKKAYASKLEHWYMGITLYLPMKMKGIAKEKYFLITKNSLPEKEQLERFWEYERDLDYQFNIFAKKLRDYLQDHYMKLEKTFHHTFTHSTNSTIDLTLFKIIRREIHTTEEPYTGPIPEAYNKK</sequence>
<evidence type="ECO:0000313" key="1">
    <source>
        <dbReference type="EMBL" id="CAG6606208.1"/>
    </source>
</evidence>
<protein>
    <submittedName>
        <fullName evidence="1">Uncharacterized protein</fullName>
    </submittedName>
</protein>
<dbReference type="EMBL" id="HBUF01002619">
    <property type="protein sequence ID" value="CAG6606208.1"/>
    <property type="molecule type" value="Transcribed_RNA"/>
</dbReference>
<dbReference type="EMBL" id="HBUF01002620">
    <property type="protein sequence ID" value="CAG6606209.1"/>
    <property type="molecule type" value="Transcribed_RNA"/>
</dbReference>
<accession>A0A8D8LD05</accession>
<name>A0A8D8LD05_9HEMI</name>